<evidence type="ECO:0000313" key="1">
    <source>
        <dbReference type="EMBL" id="GIG09146.1"/>
    </source>
</evidence>
<accession>A0A8J3PBP1</accession>
<evidence type="ECO:0008006" key="3">
    <source>
        <dbReference type="Google" id="ProtNLM"/>
    </source>
</evidence>
<proteinExistence type="predicted"/>
<comment type="caution">
    <text evidence="1">The sequence shown here is derived from an EMBL/GenBank/DDBJ whole genome shotgun (WGS) entry which is preliminary data.</text>
</comment>
<dbReference type="EMBL" id="BONI01000059">
    <property type="protein sequence ID" value="GIG09146.1"/>
    <property type="molecule type" value="Genomic_DNA"/>
</dbReference>
<dbReference type="Gene3D" id="3.40.630.40">
    <property type="entry name" value="Zn-dependent exopeptidases"/>
    <property type="match status" value="1"/>
</dbReference>
<organism evidence="1 2">
    <name type="scientific">Catellatospora coxensis</name>
    <dbReference type="NCBI Taxonomy" id="310354"/>
    <lineage>
        <taxon>Bacteria</taxon>
        <taxon>Bacillati</taxon>
        <taxon>Actinomycetota</taxon>
        <taxon>Actinomycetes</taxon>
        <taxon>Micromonosporales</taxon>
        <taxon>Micromonosporaceae</taxon>
        <taxon>Catellatospora</taxon>
    </lineage>
</organism>
<reference evidence="1 2" key="1">
    <citation type="submission" date="2021-01" db="EMBL/GenBank/DDBJ databases">
        <title>Whole genome shotgun sequence of Catellatospora coxensis NBRC 107359.</title>
        <authorList>
            <person name="Komaki H."/>
            <person name="Tamura T."/>
        </authorList>
    </citation>
    <scope>NUCLEOTIDE SEQUENCE [LARGE SCALE GENOMIC DNA]</scope>
    <source>
        <strain evidence="1 2">NBRC 107359</strain>
    </source>
</reference>
<dbReference type="SUPFAM" id="SSF53187">
    <property type="entry name" value="Zn-dependent exopeptidases"/>
    <property type="match status" value="1"/>
</dbReference>
<dbReference type="InterPro" id="IPR007709">
    <property type="entry name" value="N-FG_amidohydro"/>
</dbReference>
<evidence type="ECO:0000313" key="2">
    <source>
        <dbReference type="Proteomes" id="UP000630887"/>
    </source>
</evidence>
<sequence>MSYPPDTVTVIFRERVGSMSVPVFRIDQGDASSSVVLHVPHASRQISGPARASIGLDDAALLTELDHMTDAHTDLIAARAAGAARVRPWTFVNEWSRLVVDPERFPDEREEMAAVGMGAVYTHTSHGQRLRPDDPAFAQRLLDAHFHPYAQGMTDLVDERLAATGRAIVVDVHSYPALALPYELHGDGPRPQVCLGTDLAHTPPWLRDAAATAFAGYEVAFDTPFAGCYVPLKHHGIDERVSALMVEIRRDTYQSEPGGDPHPGLDRLAASLAALVDVLNDPAPHP</sequence>
<dbReference type="Pfam" id="PF05013">
    <property type="entry name" value="FGase"/>
    <property type="match status" value="1"/>
</dbReference>
<keyword evidence="2" id="KW-1185">Reference proteome</keyword>
<dbReference type="AlphaFoldDB" id="A0A8J3PBP1"/>
<protein>
    <recommendedName>
        <fullName evidence="3">N-formylglutamate amidohydrolase</fullName>
    </recommendedName>
</protein>
<name>A0A8J3PBP1_9ACTN</name>
<dbReference type="Proteomes" id="UP000630887">
    <property type="component" value="Unassembled WGS sequence"/>
</dbReference>
<gene>
    <name evidence="1" type="ORF">Cco03nite_58460</name>
</gene>